<proteinExistence type="predicted"/>
<dbReference type="OrthoDB" id="8721241at2"/>
<accession>A0A3A3FLN4</accession>
<gene>
    <name evidence="1" type="ORF">D3871_18385</name>
</gene>
<dbReference type="AlphaFoldDB" id="A0A3A3FLN4"/>
<keyword evidence="2" id="KW-1185">Reference proteome</keyword>
<protein>
    <submittedName>
        <fullName evidence="1">Uncharacterized protein</fullName>
    </submittedName>
</protein>
<reference evidence="2" key="1">
    <citation type="submission" date="2018-09" db="EMBL/GenBank/DDBJ databases">
        <authorList>
            <person name="Zhu H."/>
        </authorList>
    </citation>
    <scope>NUCLEOTIDE SEQUENCE [LARGE SCALE GENOMIC DNA]</scope>
    <source>
        <strain evidence="2">K1R23-30</strain>
    </source>
</reference>
<comment type="caution">
    <text evidence="1">The sequence shown here is derived from an EMBL/GenBank/DDBJ whole genome shotgun (WGS) entry which is preliminary data.</text>
</comment>
<dbReference type="RefSeq" id="WP_119770535.1">
    <property type="nucleotide sequence ID" value="NZ_QYUO01000002.1"/>
</dbReference>
<evidence type="ECO:0000313" key="1">
    <source>
        <dbReference type="EMBL" id="RJF95385.1"/>
    </source>
</evidence>
<dbReference type="EMBL" id="QYUO01000002">
    <property type="protein sequence ID" value="RJF95385.1"/>
    <property type="molecule type" value="Genomic_DNA"/>
</dbReference>
<dbReference type="Proteomes" id="UP000265955">
    <property type="component" value="Unassembled WGS sequence"/>
</dbReference>
<organism evidence="1 2">
    <name type="scientific">Noviherbaspirillum saxi</name>
    <dbReference type="NCBI Taxonomy" id="2320863"/>
    <lineage>
        <taxon>Bacteria</taxon>
        <taxon>Pseudomonadati</taxon>
        <taxon>Pseudomonadota</taxon>
        <taxon>Betaproteobacteria</taxon>
        <taxon>Burkholderiales</taxon>
        <taxon>Oxalobacteraceae</taxon>
        <taxon>Noviherbaspirillum</taxon>
    </lineage>
</organism>
<evidence type="ECO:0000313" key="2">
    <source>
        <dbReference type="Proteomes" id="UP000265955"/>
    </source>
</evidence>
<name>A0A3A3FLN4_9BURK</name>
<sequence length="80" mass="9253">MNTHSAKSNIAMSGSKEFKLQHLAMLSLSPVLRSIQHWWLQRAERHFLICADVEQQRAKEAQMNVAYYQKRAALARSARI</sequence>